<comment type="caution">
    <text evidence="12">The sequence shown here is derived from an EMBL/GenBank/DDBJ whole genome shotgun (WGS) entry which is preliminary data.</text>
</comment>
<keyword evidence="3" id="KW-1003">Cell membrane</keyword>
<evidence type="ECO:0000259" key="10">
    <source>
        <dbReference type="PROSITE" id="PS50893"/>
    </source>
</evidence>
<dbReference type="Pfam" id="PF00664">
    <property type="entry name" value="ABC_membrane"/>
    <property type="match status" value="1"/>
</dbReference>
<dbReference type="SUPFAM" id="SSF52540">
    <property type="entry name" value="P-loop containing nucleoside triphosphate hydrolases"/>
    <property type="match status" value="1"/>
</dbReference>
<proteinExistence type="predicted"/>
<feature type="transmembrane region" description="Helical" evidence="9">
    <location>
        <begin position="158"/>
        <end position="176"/>
    </location>
</feature>
<dbReference type="InterPro" id="IPR017871">
    <property type="entry name" value="ABC_transporter-like_CS"/>
</dbReference>
<evidence type="ECO:0000313" key="12">
    <source>
        <dbReference type="EMBL" id="HHS02500.1"/>
    </source>
</evidence>
<keyword evidence="7 9" id="KW-1133">Transmembrane helix</keyword>
<dbReference type="GO" id="GO:0005886">
    <property type="term" value="C:plasma membrane"/>
    <property type="evidence" value="ECO:0007669"/>
    <property type="project" value="UniProtKB-SubCell"/>
</dbReference>
<dbReference type="Gene3D" id="1.20.1560.10">
    <property type="entry name" value="ABC transporter type 1, transmembrane domain"/>
    <property type="match status" value="1"/>
</dbReference>
<dbReference type="GO" id="GO:0015421">
    <property type="term" value="F:ABC-type oligopeptide transporter activity"/>
    <property type="evidence" value="ECO:0007669"/>
    <property type="project" value="TreeGrafter"/>
</dbReference>
<feature type="transmembrane region" description="Helical" evidence="9">
    <location>
        <begin position="16"/>
        <end position="34"/>
    </location>
</feature>
<keyword evidence="4 9" id="KW-0812">Transmembrane</keyword>
<evidence type="ECO:0000256" key="8">
    <source>
        <dbReference type="ARBA" id="ARBA00023136"/>
    </source>
</evidence>
<sequence length="581" mass="66301">MNNLKRLSPYFQKYKKFLILGFMLISISITLGMVNPYISKLIIDEAISKKKYHLLLPFVITMLSVSLVRGLIRYGHSYLFENVSQNILYELRETLYNFLQRQTYEFYDKTRTGEIMARMTGDLEGIRMFFSTALALLAENILNFSISLTIMFVLNVKLTFALLLSTPILLILVYIFDRTIRPEFIKIREKYSKLNTATQENITGIRVVKAFSQENFEIEKFSSANAEYKEQNITVGLIWGKFFPMIEAVTSLLVLIIFALGGFMVIKNTITIGTLMAFQGYLWAIIWPLRSLGWIISMVERANASCERVFGLLGTPVKIKGKPTPFEVKEGYVRFENVYFKHSGNLVLENINFEVKPKMKVAIMGPTGSGKSSIVNLIPRFYDVSSGRVLIDEIDVRDYDLKKLRSAISVIPQETFLFSDTIANNIAYGVENASLEDIINAAKLAQAHEFIVQFPEGYNTLVGERGIGLSGGQKQRIAIARALLKKPKILILDDATSAVDMETEYLISKALEEYFKDCTVFIIAHRISMVKDCDLILYLENGKIVEQGTYNELLVKKGRYYNIFVQQYKDILSTQKEGDRF</sequence>
<evidence type="ECO:0000256" key="5">
    <source>
        <dbReference type="ARBA" id="ARBA00022741"/>
    </source>
</evidence>
<feature type="domain" description="ABC transmembrane type-1" evidence="11">
    <location>
        <begin position="19"/>
        <end position="301"/>
    </location>
</feature>
<organism evidence="12">
    <name type="scientific">Caldicellulosiruptor owensensis</name>
    <dbReference type="NCBI Taxonomy" id="55205"/>
    <lineage>
        <taxon>Bacteria</taxon>
        <taxon>Bacillati</taxon>
        <taxon>Bacillota</taxon>
        <taxon>Bacillota incertae sedis</taxon>
        <taxon>Caldicellulosiruptorales</taxon>
        <taxon>Caldicellulosiruptoraceae</taxon>
        <taxon>Caldicellulosiruptor</taxon>
    </lineage>
</organism>
<dbReference type="FunFam" id="3.40.50.300:FF:000221">
    <property type="entry name" value="Multidrug ABC transporter ATP-binding protein"/>
    <property type="match status" value="1"/>
</dbReference>
<dbReference type="EMBL" id="DRUZ01000098">
    <property type="protein sequence ID" value="HHS02500.1"/>
    <property type="molecule type" value="Genomic_DNA"/>
</dbReference>
<dbReference type="PANTHER" id="PTHR43394:SF1">
    <property type="entry name" value="ATP-BINDING CASSETTE SUB-FAMILY B MEMBER 10, MITOCHONDRIAL"/>
    <property type="match status" value="1"/>
</dbReference>
<dbReference type="SMART" id="SM00382">
    <property type="entry name" value="AAA"/>
    <property type="match status" value="1"/>
</dbReference>
<evidence type="ECO:0000256" key="9">
    <source>
        <dbReference type="SAM" id="Phobius"/>
    </source>
</evidence>
<evidence type="ECO:0000256" key="2">
    <source>
        <dbReference type="ARBA" id="ARBA00022448"/>
    </source>
</evidence>
<evidence type="ECO:0000259" key="11">
    <source>
        <dbReference type="PROSITE" id="PS50929"/>
    </source>
</evidence>
<dbReference type="Pfam" id="PF00005">
    <property type="entry name" value="ABC_tran"/>
    <property type="match status" value="1"/>
</dbReference>
<dbReference type="InterPro" id="IPR027417">
    <property type="entry name" value="P-loop_NTPase"/>
</dbReference>
<comment type="subcellular location">
    <subcellularLocation>
        <location evidence="1">Cell membrane</location>
        <topology evidence="1">Multi-pass membrane protein</topology>
    </subcellularLocation>
</comment>
<evidence type="ECO:0000256" key="3">
    <source>
        <dbReference type="ARBA" id="ARBA00022475"/>
    </source>
</evidence>
<dbReference type="InterPro" id="IPR036640">
    <property type="entry name" value="ABC1_TM_sf"/>
</dbReference>
<feature type="transmembrane region" description="Helical" evidence="9">
    <location>
        <begin position="128"/>
        <end position="152"/>
    </location>
</feature>
<keyword evidence="6 12" id="KW-0067">ATP-binding</keyword>
<evidence type="ECO:0000256" key="7">
    <source>
        <dbReference type="ARBA" id="ARBA00022989"/>
    </source>
</evidence>
<reference evidence="12" key="1">
    <citation type="journal article" date="2020" name="mSystems">
        <title>Genome- and Community-Level Interaction Insights into Carbon Utilization and Element Cycling Functions of Hydrothermarchaeota in Hydrothermal Sediment.</title>
        <authorList>
            <person name="Zhou Z."/>
            <person name="Liu Y."/>
            <person name="Xu W."/>
            <person name="Pan J."/>
            <person name="Luo Z.H."/>
            <person name="Li M."/>
        </authorList>
    </citation>
    <scope>NUCLEOTIDE SEQUENCE [LARGE SCALE GENOMIC DNA]</scope>
    <source>
        <strain evidence="12">SpSt-102</strain>
    </source>
</reference>
<dbReference type="CDD" id="cd18542">
    <property type="entry name" value="ABC_6TM_YknU_like"/>
    <property type="match status" value="1"/>
</dbReference>
<keyword evidence="2" id="KW-0813">Transport</keyword>
<dbReference type="AlphaFoldDB" id="A0A7C5Z9G6"/>
<feature type="transmembrane region" description="Helical" evidence="9">
    <location>
        <begin position="54"/>
        <end position="72"/>
    </location>
</feature>
<dbReference type="GO" id="GO:0016887">
    <property type="term" value="F:ATP hydrolysis activity"/>
    <property type="evidence" value="ECO:0007669"/>
    <property type="project" value="InterPro"/>
</dbReference>
<dbReference type="InterPro" id="IPR003439">
    <property type="entry name" value="ABC_transporter-like_ATP-bd"/>
</dbReference>
<evidence type="ECO:0000256" key="4">
    <source>
        <dbReference type="ARBA" id="ARBA00022692"/>
    </source>
</evidence>
<dbReference type="PROSITE" id="PS00211">
    <property type="entry name" value="ABC_TRANSPORTER_1"/>
    <property type="match status" value="1"/>
</dbReference>
<protein>
    <submittedName>
        <fullName evidence="12">ABC transporter ATP-binding protein</fullName>
    </submittedName>
</protein>
<dbReference type="SUPFAM" id="SSF90123">
    <property type="entry name" value="ABC transporter transmembrane region"/>
    <property type="match status" value="1"/>
</dbReference>
<dbReference type="PROSITE" id="PS50929">
    <property type="entry name" value="ABC_TM1F"/>
    <property type="match status" value="1"/>
</dbReference>
<dbReference type="PROSITE" id="PS50893">
    <property type="entry name" value="ABC_TRANSPORTER_2"/>
    <property type="match status" value="1"/>
</dbReference>
<dbReference type="InterPro" id="IPR003593">
    <property type="entry name" value="AAA+_ATPase"/>
</dbReference>
<keyword evidence="5" id="KW-0547">Nucleotide-binding</keyword>
<name>A0A7C5Z9G6_9FIRM</name>
<dbReference type="PANTHER" id="PTHR43394">
    <property type="entry name" value="ATP-DEPENDENT PERMEASE MDL1, MITOCHONDRIAL"/>
    <property type="match status" value="1"/>
</dbReference>
<keyword evidence="8 9" id="KW-0472">Membrane</keyword>
<evidence type="ECO:0000256" key="1">
    <source>
        <dbReference type="ARBA" id="ARBA00004651"/>
    </source>
</evidence>
<dbReference type="InterPro" id="IPR011527">
    <property type="entry name" value="ABC1_TM_dom"/>
</dbReference>
<accession>A0A7C5Z9G6</accession>
<feature type="transmembrane region" description="Helical" evidence="9">
    <location>
        <begin position="242"/>
        <end position="264"/>
    </location>
</feature>
<evidence type="ECO:0000256" key="6">
    <source>
        <dbReference type="ARBA" id="ARBA00022840"/>
    </source>
</evidence>
<dbReference type="GO" id="GO:0005524">
    <property type="term" value="F:ATP binding"/>
    <property type="evidence" value="ECO:0007669"/>
    <property type="project" value="UniProtKB-KW"/>
</dbReference>
<gene>
    <name evidence="12" type="ORF">ENL71_08465</name>
</gene>
<feature type="domain" description="ABC transporter" evidence="10">
    <location>
        <begin position="333"/>
        <end position="566"/>
    </location>
</feature>
<dbReference type="InterPro" id="IPR039421">
    <property type="entry name" value="Type_1_exporter"/>
</dbReference>
<dbReference type="Gene3D" id="3.40.50.300">
    <property type="entry name" value="P-loop containing nucleotide triphosphate hydrolases"/>
    <property type="match status" value="1"/>
</dbReference>